<dbReference type="GO" id="GO:0003723">
    <property type="term" value="F:RNA binding"/>
    <property type="evidence" value="ECO:0007669"/>
    <property type="project" value="InterPro"/>
</dbReference>
<proteinExistence type="inferred from homology"/>
<organism evidence="3 4">
    <name type="scientific">Mariniblastus fucicola</name>
    <dbReference type="NCBI Taxonomy" id="980251"/>
    <lineage>
        <taxon>Bacteria</taxon>
        <taxon>Pseudomonadati</taxon>
        <taxon>Planctomycetota</taxon>
        <taxon>Planctomycetia</taxon>
        <taxon>Pirellulales</taxon>
        <taxon>Pirellulaceae</taxon>
        <taxon>Mariniblastus</taxon>
    </lineage>
</organism>
<dbReference type="OrthoDB" id="9784108at2"/>
<dbReference type="InterPro" id="IPR006145">
    <property type="entry name" value="PsdUridine_synth_RsuA/RluA"/>
</dbReference>
<dbReference type="Gene3D" id="3.30.2350.10">
    <property type="entry name" value="Pseudouridine synthase"/>
    <property type="match status" value="1"/>
</dbReference>
<reference evidence="3 4" key="1">
    <citation type="submission" date="2019-08" db="EMBL/GenBank/DDBJ databases">
        <title>Deep-cultivation of Planctomycetes and their phenomic and genomic characterization uncovers novel biology.</title>
        <authorList>
            <person name="Wiegand S."/>
            <person name="Jogler M."/>
            <person name="Boedeker C."/>
            <person name="Pinto D."/>
            <person name="Vollmers J."/>
            <person name="Rivas-Marin E."/>
            <person name="Kohn T."/>
            <person name="Peeters S.H."/>
            <person name="Heuer A."/>
            <person name="Rast P."/>
            <person name="Oberbeckmann S."/>
            <person name="Bunk B."/>
            <person name="Jeske O."/>
            <person name="Meyerdierks A."/>
            <person name="Storesund J.E."/>
            <person name="Kallscheuer N."/>
            <person name="Luecker S."/>
            <person name="Lage O.M."/>
            <person name="Pohl T."/>
            <person name="Merkel B.J."/>
            <person name="Hornburger P."/>
            <person name="Mueller R.-W."/>
            <person name="Bruemmer F."/>
            <person name="Labrenz M."/>
            <person name="Spormann A.M."/>
            <person name="Op den Camp H."/>
            <person name="Overmann J."/>
            <person name="Amann R."/>
            <person name="Jetten M.S.M."/>
            <person name="Mascher T."/>
            <person name="Medema M.H."/>
            <person name="Devos D.P."/>
            <person name="Kaster A.-K."/>
            <person name="Ovreas L."/>
            <person name="Rohde M."/>
            <person name="Galperin M.Y."/>
            <person name="Jogler C."/>
        </authorList>
    </citation>
    <scope>NUCLEOTIDE SEQUENCE [LARGE SCALE GENOMIC DNA]</scope>
    <source>
        <strain evidence="3 4">FC18</strain>
    </source>
</reference>
<dbReference type="EMBL" id="CP042912">
    <property type="protein sequence ID" value="QEG21929.1"/>
    <property type="molecule type" value="Genomic_DNA"/>
</dbReference>
<dbReference type="SUPFAM" id="SSF55120">
    <property type="entry name" value="Pseudouridine synthase"/>
    <property type="match status" value="1"/>
</dbReference>
<keyword evidence="3" id="KW-0413">Isomerase</keyword>
<comment type="similarity">
    <text evidence="1">Belongs to the pseudouridine synthase RluA family.</text>
</comment>
<gene>
    <name evidence="3" type="primary">rluD_1</name>
    <name evidence="3" type="ORF">MFFC18_17900</name>
</gene>
<evidence type="ECO:0000313" key="3">
    <source>
        <dbReference type="EMBL" id="QEG21929.1"/>
    </source>
</evidence>
<accession>A0A5B9P913</accession>
<dbReference type="GO" id="GO:0160140">
    <property type="term" value="F:23S rRNA pseudouridine(1911/1915/1917) synthase activity"/>
    <property type="evidence" value="ECO:0007669"/>
    <property type="project" value="UniProtKB-EC"/>
</dbReference>
<evidence type="ECO:0000256" key="1">
    <source>
        <dbReference type="ARBA" id="ARBA00010876"/>
    </source>
</evidence>
<protein>
    <submittedName>
        <fullName evidence="3">Ribosomal large subunit pseudouridine synthase D</fullName>
        <ecNumber evidence="3">5.4.99.23</ecNumber>
    </submittedName>
</protein>
<feature type="domain" description="Pseudouridine synthase RsuA/RluA-like" evidence="2">
    <location>
        <begin position="88"/>
        <end position="265"/>
    </location>
</feature>
<evidence type="ECO:0000259" key="2">
    <source>
        <dbReference type="Pfam" id="PF00849"/>
    </source>
</evidence>
<dbReference type="CDD" id="cd02869">
    <property type="entry name" value="PseudoU_synth_RluA_like"/>
    <property type="match status" value="1"/>
</dbReference>
<dbReference type="STRING" id="980251.GCA_001642875_03391"/>
<dbReference type="InterPro" id="IPR020103">
    <property type="entry name" value="PsdUridine_synth_cat_dom_sf"/>
</dbReference>
<dbReference type="Proteomes" id="UP000322214">
    <property type="component" value="Chromosome"/>
</dbReference>
<sequence length="332" mass="37617">MTIQQTITIANDDRDSVVKALRQHLPDKPSWSTAKRILYSRRIAVGGVLCIDEARKLARGEVITVHEQPFPAPPTDQDVKIHHVDAEVIIVEKPSGMVTLRRSSDLNWSWDKKNRQPTLDECVPRLIGEHAAAKRKTEKNNLHLPRMFPVHRIDRDSSGLLVFARNKESQTKIIHQFAQHAAVRKYLTLVPGTIEDQTITSQFIRDRGDGLRGSTTDTSIGEHATTHFKLLQKFERSDANGKQTFSELECSLETGRTNQIRIHLAELGHPICGDIKYRGPFGSDPIVDNSGIHRMALHATQLSFKHPATEKPMNFKTPWPKKMQRFLESLAQ</sequence>
<dbReference type="PANTHER" id="PTHR21600">
    <property type="entry name" value="MITOCHONDRIAL RNA PSEUDOURIDINE SYNTHASE"/>
    <property type="match status" value="1"/>
</dbReference>
<keyword evidence="4" id="KW-1185">Reference proteome</keyword>
<dbReference type="Pfam" id="PF00849">
    <property type="entry name" value="PseudoU_synth_2"/>
    <property type="match status" value="1"/>
</dbReference>
<dbReference type="PANTHER" id="PTHR21600:SF87">
    <property type="entry name" value="RNA PSEUDOURIDYLATE SYNTHASE DOMAIN-CONTAINING PROTEIN 1"/>
    <property type="match status" value="1"/>
</dbReference>
<dbReference type="EC" id="5.4.99.23" evidence="3"/>
<dbReference type="RefSeq" id="WP_075085596.1">
    <property type="nucleotide sequence ID" value="NZ_CP042912.1"/>
</dbReference>
<evidence type="ECO:0000313" key="4">
    <source>
        <dbReference type="Proteomes" id="UP000322214"/>
    </source>
</evidence>
<dbReference type="GO" id="GO:0000455">
    <property type="term" value="P:enzyme-directed rRNA pseudouridine synthesis"/>
    <property type="evidence" value="ECO:0007669"/>
    <property type="project" value="TreeGrafter"/>
</dbReference>
<dbReference type="KEGG" id="mff:MFFC18_17900"/>
<dbReference type="InterPro" id="IPR050188">
    <property type="entry name" value="RluA_PseudoU_synthase"/>
</dbReference>
<name>A0A5B9P913_9BACT</name>
<dbReference type="AlphaFoldDB" id="A0A5B9P913"/>